<dbReference type="AlphaFoldDB" id="A0A0F9A8D5"/>
<sequence>TKSFDSAEAVIIQHENDHLDGIVIYDRQVKERME</sequence>
<protein>
    <recommendedName>
        <fullName evidence="3">Peptide deformylase</fullName>
    </recommendedName>
</protein>
<dbReference type="EMBL" id="LAZR01059100">
    <property type="protein sequence ID" value="KKK68506.1"/>
    <property type="molecule type" value="Genomic_DNA"/>
</dbReference>
<accession>A0A0F9A8D5</accession>
<evidence type="ECO:0000313" key="2">
    <source>
        <dbReference type="EMBL" id="KKK68506.1"/>
    </source>
</evidence>
<feature type="non-terminal residue" evidence="2">
    <location>
        <position position="1"/>
    </location>
</feature>
<gene>
    <name evidence="2" type="ORF">LCGC14_2943350</name>
</gene>
<organism evidence="2">
    <name type="scientific">marine sediment metagenome</name>
    <dbReference type="NCBI Taxonomy" id="412755"/>
    <lineage>
        <taxon>unclassified sequences</taxon>
        <taxon>metagenomes</taxon>
        <taxon>ecological metagenomes</taxon>
    </lineage>
</organism>
<name>A0A0F9A8D5_9ZZZZ</name>
<comment type="caution">
    <text evidence="2">The sequence shown here is derived from an EMBL/GenBank/DDBJ whole genome shotgun (WGS) entry which is preliminary data.</text>
</comment>
<reference evidence="2" key="1">
    <citation type="journal article" date="2015" name="Nature">
        <title>Complex archaea that bridge the gap between prokaryotes and eukaryotes.</title>
        <authorList>
            <person name="Spang A."/>
            <person name="Saw J.H."/>
            <person name="Jorgensen S.L."/>
            <person name="Zaremba-Niedzwiedzka K."/>
            <person name="Martijn J."/>
            <person name="Lind A.E."/>
            <person name="van Eijk R."/>
            <person name="Schleper C."/>
            <person name="Guy L."/>
            <person name="Ettema T.J."/>
        </authorList>
    </citation>
    <scope>NUCLEOTIDE SEQUENCE</scope>
</reference>
<comment type="similarity">
    <text evidence="1">Belongs to the polypeptide deformylase family.</text>
</comment>
<dbReference type="InterPro" id="IPR036821">
    <property type="entry name" value="Peptide_deformylase_sf"/>
</dbReference>
<evidence type="ECO:0008006" key="3">
    <source>
        <dbReference type="Google" id="ProtNLM"/>
    </source>
</evidence>
<dbReference type="SUPFAM" id="SSF56420">
    <property type="entry name" value="Peptide deformylase"/>
    <property type="match status" value="1"/>
</dbReference>
<dbReference type="InterPro" id="IPR023635">
    <property type="entry name" value="Peptide_deformylase"/>
</dbReference>
<evidence type="ECO:0000256" key="1">
    <source>
        <dbReference type="ARBA" id="ARBA00010759"/>
    </source>
</evidence>
<proteinExistence type="inferred from homology"/>
<dbReference type="Gene3D" id="3.90.45.10">
    <property type="entry name" value="Peptide deformylase"/>
    <property type="match status" value="1"/>
</dbReference>
<dbReference type="GO" id="GO:0042586">
    <property type="term" value="F:peptide deformylase activity"/>
    <property type="evidence" value="ECO:0007669"/>
    <property type="project" value="InterPro"/>
</dbReference>
<dbReference type="Pfam" id="PF01327">
    <property type="entry name" value="Pep_deformylase"/>
    <property type="match status" value="1"/>
</dbReference>